<dbReference type="RefSeq" id="WP_161140255.1">
    <property type="nucleotide sequence ID" value="NZ_SPKJ01000024.1"/>
</dbReference>
<accession>A0A964T406</accession>
<dbReference type="InterPro" id="IPR036520">
    <property type="entry name" value="UPF0759_sf"/>
</dbReference>
<dbReference type="Proteomes" id="UP000773614">
    <property type="component" value="Unassembled WGS sequence"/>
</dbReference>
<protein>
    <submittedName>
        <fullName evidence="1">DUF72 domain-containing protein</fullName>
    </submittedName>
</protein>
<dbReference type="InterPro" id="IPR002763">
    <property type="entry name" value="DUF72"/>
</dbReference>
<dbReference type="OrthoDB" id="9780310at2"/>
<dbReference type="PANTHER" id="PTHR30348:SF4">
    <property type="entry name" value="DUF72 DOMAIN-CONTAINING PROTEIN"/>
    <property type="match status" value="1"/>
</dbReference>
<dbReference type="Pfam" id="PF01904">
    <property type="entry name" value="DUF72"/>
    <property type="match status" value="1"/>
</dbReference>
<dbReference type="EMBL" id="SPKJ01000024">
    <property type="protein sequence ID" value="MYZ47904.1"/>
    <property type="molecule type" value="Genomic_DNA"/>
</dbReference>
<dbReference type="SUPFAM" id="SSF117396">
    <property type="entry name" value="TM1631-like"/>
    <property type="match status" value="1"/>
</dbReference>
<reference evidence="1" key="1">
    <citation type="submission" date="2019-03" db="EMBL/GenBank/DDBJ databases">
        <title>Afifella sp. nov., isolated from activated sludge.</title>
        <authorList>
            <person name="Li Q."/>
            <person name="Liu Y."/>
        </authorList>
    </citation>
    <scope>NUCLEOTIDE SEQUENCE</scope>
    <source>
        <strain evidence="1">L72</strain>
    </source>
</reference>
<proteinExistence type="predicted"/>
<organism evidence="1 2">
    <name type="scientific">Propylenella binzhouense</name>
    <dbReference type="NCBI Taxonomy" id="2555902"/>
    <lineage>
        <taxon>Bacteria</taxon>
        <taxon>Pseudomonadati</taxon>
        <taxon>Pseudomonadota</taxon>
        <taxon>Alphaproteobacteria</taxon>
        <taxon>Hyphomicrobiales</taxon>
        <taxon>Propylenellaceae</taxon>
        <taxon>Propylenella</taxon>
    </lineage>
</organism>
<evidence type="ECO:0000313" key="1">
    <source>
        <dbReference type="EMBL" id="MYZ47904.1"/>
    </source>
</evidence>
<dbReference type="Gene3D" id="3.20.20.410">
    <property type="entry name" value="Protein of unknown function UPF0759"/>
    <property type="match status" value="1"/>
</dbReference>
<sequence>MATGPAAGRRHGNGAGNVRIGISGWTYPPWRGVFYPAGLPQKEELAFAGRTFGSIEINGTFYRLQTPDCFARWAAATPEDFVFSVKGPRFITHAKRLRDAEAPLANFLASGLLRLGPKLGPLLWQLPPDFRFDPLRLEAFLQLLPRDTDAARALATHHDHRVAGRTWLEPAPRRPLRHALEIRNTEFACEEFVALLRSHGVALVVSDAVGWPRLFDVTADFVYCRLHGSEVLYASGYDDAALDLWAERAVRWARGGEPAANERASGRPAPALPRRDVYIYFDNDAKVRAPFDAKGLAERVGRLLGRQGQRHSG</sequence>
<evidence type="ECO:0000313" key="2">
    <source>
        <dbReference type="Proteomes" id="UP000773614"/>
    </source>
</evidence>
<name>A0A964T406_9HYPH</name>
<dbReference type="PANTHER" id="PTHR30348">
    <property type="entry name" value="UNCHARACTERIZED PROTEIN YECE"/>
    <property type="match status" value="1"/>
</dbReference>
<gene>
    <name evidence="1" type="ORF">E4O86_09290</name>
</gene>
<keyword evidence="2" id="KW-1185">Reference proteome</keyword>
<dbReference type="AlphaFoldDB" id="A0A964T406"/>
<comment type="caution">
    <text evidence="1">The sequence shown here is derived from an EMBL/GenBank/DDBJ whole genome shotgun (WGS) entry which is preliminary data.</text>
</comment>